<dbReference type="GO" id="GO:0008757">
    <property type="term" value="F:S-adenosylmethionine-dependent methyltransferase activity"/>
    <property type="evidence" value="ECO:0007669"/>
    <property type="project" value="InterPro"/>
</dbReference>
<dbReference type="Proteomes" id="UP000265120">
    <property type="component" value="Chromosome 11"/>
</dbReference>
<dbReference type="STRING" id="244447.ENSCSEP00000004945"/>
<dbReference type="CDD" id="cd02440">
    <property type="entry name" value="AdoMet_MTases"/>
    <property type="match status" value="1"/>
</dbReference>
<dbReference type="InParanoid" id="A0A3P8UXK6"/>
<dbReference type="OMA" id="PLWYYFG"/>
<dbReference type="Gene3D" id="3.40.50.150">
    <property type="entry name" value="Vaccinia Virus protein VP39"/>
    <property type="match status" value="1"/>
</dbReference>
<dbReference type="GeneID" id="103385975"/>
<dbReference type="Ensembl" id="ENSCSET00000005001.1">
    <property type="protein sequence ID" value="ENSCSEP00000004945.1"/>
    <property type="gene ID" value="ENSCSEG00000003201.1"/>
</dbReference>
<evidence type="ECO:0000313" key="3">
    <source>
        <dbReference type="Proteomes" id="UP000265120"/>
    </source>
</evidence>
<dbReference type="KEGG" id="csem:103385975"/>
<dbReference type="AlphaFoldDB" id="A0A3P8UXK6"/>
<dbReference type="PANTHER" id="PTHR45036">
    <property type="entry name" value="METHYLTRANSFERASE LIKE 7B"/>
    <property type="match status" value="1"/>
</dbReference>
<name>A0A3P8UXK6_CYNSE</name>
<dbReference type="CTD" id="569131"/>
<dbReference type="GeneTree" id="ENSGT00940000154786"/>
<accession>A0A3P8UXK6</accession>
<protein>
    <submittedName>
        <fullName evidence="2">Thiol methyltransferase 1A, tandem duplicate 3</fullName>
    </submittedName>
</protein>
<dbReference type="InterPro" id="IPR052356">
    <property type="entry name" value="Thiol_S-MT"/>
</dbReference>
<dbReference type="OrthoDB" id="416496at2759"/>
<dbReference type="InterPro" id="IPR013216">
    <property type="entry name" value="Methyltransf_11"/>
</dbReference>
<dbReference type="SUPFAM" id="SSF53335">
    <property type="entry name" value="S-adenosyl-L-methionine-dependent methyltransferases"/>
    <property type="match status" value="1"/>
</dbReference>
<dbReference type="PANTHER" id="PTHR45036:SF1">
    <property type="entry name" value="METHYLTRANSFERASE LIKE 7A"/>
    <property type="match status" value="1"/>
</dbReference>
<proteinExistence type="predicted"/>
<sequence>MSLLMKVCVTVVNVLFLPLHLLDALGLYRVYKRFMPLCLHHLSKKYNEKMHDKKKELFRTLPELNKNNGHLTILEIGCGTGTNFEFYPPGSKVICTDPNPHFQKYLSQNMNKNDHLMYERFLVASGEDLSAVEDQSVDAVVCTLVLCSVNNTPQTLREVHRILRPGGAFFFMEHVVADPSTWIHFFQHVCQPIMYYFGDGCQITRETWKHLEAAGFSELKLRHIDAPLFSLIKPHIVGYAVK</sequence>
<dbReference type="Pfam" id="PF08241">
    <property type="entry name" value="Methyltransf_11"/>
    <property type="match status" value="1"/>
</dbReference>
<evidence type="ECO:0000313" key="2">
    <source>
        <dbReference type="Ensembl" id="ENSCSEP00000004945.1"/>
    </source>
</evidence>
<reference evidence="2 3" key="1">
    <citation type="journal article" date="2014" name="Nat. Genet.">
        <title>Whole-genome sequence of a flatfish provides insights into ZW sex chromosome evolution and adaptation to a benthic lifestyle.</title>
        <authorList>
            <person name="Chen S."/>
            <person name="Zhang G."/>
            <person name="Shao C."/>
            <person name="Huang Q."/>
            <person name="Liu G."/>
            <person name="Zhang P."/>
            <person name="Song W."/>
            <person name="An N."/>
            <person name="Chalopin D."/>
            <person name="Volff J.N."/>
            <person name="Hong Y."/>
            <person name="Li Q."/>
            <person name="Sha Z."/>
            <person name="Zhou H."/>
            <person name="Xie M."/>
            <person name="Yu Q."/>
            <person name="Liu Y."/>
            <person name="Xiang H."/>
            <person name="Wang N."/>
            <person name="Wu K."/>
            <person name="Yang C."/>
            <person name="Zhou Q."/>
            <person name="Liao X."/>
            <person name="Yang L."/>
            <person name="Hu Q."/>
            <person name="Zhang J."/>
            <person name="Meng L."/>
            <person name="Jin L."/>
            <person name="Tian Y."/>
            <person name="Lian J."/>
            <person name="Yang J."/>
            <person name="Miao G."/>
            <person name="Liu S."/>
            <person name="Liang Z."/>
            <person name="Yan F."/>
            <person name="Li Y."/>
            <person name="Sun B."/>
            <person name="Zhang H."/>
            <person name="Zhang J."/>
            <person name="Zhu Y."/>
            <person name="Du M."/>
            <person name="Zhao Y."/>
            <person name="Schartl M."/>
            <person name="Tang Q."/>
            <person name="Wang J."/>
        </authorList>
    </citation>
    <scope>NUCLEOTIDE SEQUENCE</scope>
</reference>
<evidence type="ECO:0000259" key="1">
    <source>
        <dbReference type="Pfam" id="PF08241"/>
    </source>
</evidence>
<reference evidence="2" key="3">
    <citation type="submission" date="2025-09" db="UniProtKB">
        <authorList>
            <consortium name="Ensembl"/>
        </authorList>
    </citation>
    <scope>IDENTIFICATION</scope>
</reference>
<reference evidence="2" key="2">
    <citation type="submission" date="2025-08" db="UniProtKB">
        <authorList>
            <consortium name="Ensembl"/>
        </authorList>
    </citation>
    <scope>IDENTIFICATION</scope>
</reference>
<organism evidence="2 3">
    <name type="scientific">Cynoglossus semilaevis</name>
    <name type="common">Tongue sole</name>
    <dbReference type="NCBI Taxonomy" id="244447"/>
    <lineage>
        <taxon>Eukaryota</taxon>
        <taxon>Metazoa</taxon>
        <taxon>Chordata</taxon>
        <taxon>Craniata</taxon>
        <taxon>Vertebrata</taxon>
        <taxon>Euteleostomi</taxon>
        <taxon>Actinopterygii</taxon>
        <taxon>Neopterygii</taxon>
        <taxon>Teleostei</taxon>
        <taxon>Neoteleostei</taxon>
        <taxon>Acanthomorphata</taxon>
        <taxon>Carangaria</taxon>
        <taxon>Pleuronectiformes</taxon>
        <taxon>Pleuronectoidei</taxon>
        <taxon>Cynoglossidae</taxon>
        <taxon>Cynoglossinae</taxon>
        <taxon>Cynoglossus</taxon>
    </lineage>
</organism>
<feature type="domain" description="Methyltransferase type 11" evidence="1">
    <location>
        <begin position="74"/>
        <end position="171"/>
    </location>
</feature>
<keyword evidence="3" id="KW-1185">Reference proteome</keyword>
<dbReference type="RefSeq" id="XP_008318252.1">
    <property type="nucleotide sequence ID" value="XM_008320030.2"/>
</dbReference>
<dbReference type="InterPro" id="IPR029063">
    <property type="entry name" value="SAM-dependent_MTases_sf"/>
</dbReference>